<keyword evidence="3" id="KW-1185">Reference proteome</keyword>
<dbReference type="Proteomes" id="UP001139485">
    <property type="component" value="Unassembled WGS sequence"/>
</dbReference>
<proteinExistence type="predicted"/>
<dbReference type="AlphaFoldDB" id="A0A9X2ICZ8"/>
<dbReference type="RefSeq" id="WP_250825713.1">
    <property type="nucleotide sequence ID" value="NZ_JAMOIL010000001.1"/>
</dbReference>
<gene>
    <name evidence="2" type="ORF">M8330_00370</name>
</gene>
<feature type="domain" description="Helix-turn-helix" evidence="1">
    <location>
        <begin position="36"/>
        <end position="86"/>
    </location>
</feature>
<dbReference type="InterPro" id="IPR009061">
    <property type="entry name" value="DNA-bd_dom_put_sf"/>
</dbReference>
<dbReference type="EMBL" id="JAMOIL010000001">
    <property type="protein sequence ID" value="MCM0618742.1"/>
    <property type="molecule type" value="Genomic_DNA"/>
</dbReference>
<sequence length="91" mass="10398">MHVYSLVAQDQLSCQHQIVDDHQRTVVIVLSHSTKLLRIDEVSTLTGVPESTLRYWRFCGSGPRSAKLGRRVVYREADVLEWIDAQFEQAG</sequence>
<dbReference type="InterPro" id="IPR041657">
    <property type="entry name" value="HTH_17"/>
</dbReference>
<reference evidence="2" key="1">
    <citation type="submission" date="2022-05" db="EMBL/GenBank/DDBJ databases">
        <authorList>
            <person name="Tuo L."/>
        </authorList>
    </citation>
    <scope>NUCLEOTIDE SEQUENCE</scope>
    <source>
        <strain evidence="2">BSK12Z-4</strain>
    </source>
</reference>
<evidence type="ECO:0000259" key="1">
    <source>
        <dbReference type="Pfam" id="PF12728"/>
    </source>
</evidence>
<dbReference type="Pfam" id="PF12728">
    <property type="entry name" value="HTH_17"/>
    <property type="match status" value="1"/>
</dbReference>
<comment type="caution">
    <text evidence="2">The sequence shown here is derived from an EMBL/GenBank/DDBJ whole genome shotgun (WGS) entry which is preliminary data.</text>
</comment>
<dbReference type="Gene3D" id="1.10.1660.10">
    <property type="match status" value="1"/>
</dbReference>
<protein>
    <submittedName>
        <fullName evidence="2">Helix-turn-helix domain-containing protein</fullName>
    </submittedName>
</protein>
<name>A0A9X2ICZ8_9ACTN</name>
<evidence type="ECO:0000313" key="3">
    <source>
        <dbReference type="Proteomes" id="UP001139485"/>
    </source>
</evidence>
<dbReference type="SUPFAM" id="SSF46955">
    <property type="entry name" value="Putative DNA-binding domain"/>
    <property type="match status" value="1"/>
</dbReference>
<evidence type="ECO:0000313" key="2">
    <source>
        <dbReference type="EMBL" id="MCM0618742.1"/>
    </source>
</evidence>
<organism evidence="2 3">
    <name type="scientific">Nocardioides bruguierae</name>
    <dbReference type="NCBI Taxonomy" id="2945102"/>
    <lineage>
        <taxon>Bacteria</taxon>
        <taxon>Bacillati</taxon>
        <taxon>Actinomycetota</taxon>
        <taxon>Actinomycetes</taxon>
        <taxon>Propionibacteriales</taxon>
        <taxon>Nocardioidaceae</taxon>
        <taxon>Nocardioides</taxon>
    </lineage>
</organism>
<accession>A0A9X2ICZ8</accession>